<dbReference type="OrthoDB" id="3733464at2"/>
<keyword evidence="4" id="KW-1185">Reference proteome</keyword>
<gene>
    <name evidence="3" type="ORF">FRX94_03230</name>
</gene>
<evidence type="ECO:0000256" key="2">
    <source>
        <dbReference type="SAM" id="MobiDB-lite"/>
    </source>
</evidence>
<dbReference type="SUPFAM" id="SSF159659">
    <property type="entry name" value="Cgl1923-like"/>
    <property type="match status" value="1"/>
</dbReference>
<organism evidence="3 4">
    <name type="scientific">Corynebacterium canis</name>
    <dbReference type="NCBI Taxonomy" id="679663"/>
    <lineage>
        <taxon>Bacteria</taxon>
        <taxon>Bacillati</taxon>
        <taxon>Actinomycetota</taxon>
        <taxon>Actinomycetes</taxon>
        <taxon>Mycobacteriales</taxon>
        <taxon>Corynebacteriaceae</taxon>
        <taxon>Corynebacterium</taxon>
    </lineage>
</organism>
<dbReference type="AlphaFoldDB" id="A0A5C5UMQ2"/>
<dbReference type="Proteomes" id="UP000320791">
    <property type="component" value="Unassembled WGS sequence"/>
</dbReference>
<dbReference type="InterPro" id="IPR019151">
    <property type="entry name" value="Proteasome_assmbl_chaperone_2"/>
</dbReference>
<keyword evidence="1" id="KW-0175">Coiled coil</keyword>
<sequence>MYDLEYPSPEVAVTPEHGPTLIVALQGYADAGHAVESSANHLLHALEHRPVASFHSDELIDYRSRRPIATIAENQLADMEDIRLEMHIIQDTAGTPFLLLTGPEPDMRWNAFTEAVVSLVDRFNVEKTVCLYAAPMAVPHTRPLVITAHGNTPAMLQPHFTMGATIRIPGSAALMLEYQLHKSGHQVGGFTAHVPHYVAASEFPEATLKLLRAVERTAGLDLPLDSLQLDVERTAAQLNEQTEESQEIQKVLKVLETQYDQDLERYVARSEQSSLATESSMPTGDELGAEFERFLQSLDSRALDSGSEPPLDPVEDPQEDND</sequence>
<accession>A0A5C5UMQ2</accession>
<comment type="caution">
    <text evidence="3">The sequence shown here is derived from an EMBL/GenBank/DDBJ whole genome shotgun (WGS) entry which is preliminary data.</text>
</comment>
<dbReference type="InterPro" id="IPR038389">
    <property type="entry name" value="PSMG2_sf"/>
</dbReference>
<evidence type="ECO:0000256" key="1">
    <source>
        <dbReference type="SAM" id="Coils"/>
    </source>
</evidence>
<feature type="coiled-coil region" evidence="1">
    <location>
        <begin position="224"/>
        <end position="258"/>
    </location>
</feature>
<feature type="compositionally biased region" description="Polar residues" evidence="2">
    <location>
        <begin position="270"/>
        <end position="282"/>
    </location>
</feature>
<name>A0A5C5UMQ2_9CORY</name>
<evidence type="ECO:0000313" key="3">
    <source>
        <dbReference type="EMBL" id="TWT26982.1"/>
    </source>
</evidence>
<dbReference type="PIRSF" id="PIRSF028754">
    <property type="entry name" value="UCP028754"/>
    <property type="match status" value="1"/>
</dbReference>
<reference evidence="3 4" key="1">
    <citation type="submission" date="2019-08" db="EMBL/GenBank/DDBJ databases">
        <authorList>
            <person name="Lei W."/>
        </authorList>
    </citation>
    <scope>NUCLEOTIDE SEQUENCE [LARGE SCALE GENOMIC DNA]</scope>
    <source>
        <strain evidence="3 4">CCUG 58627</strain>
    </source>
</reference>
<feature type="compositionally biased region" description="Acidic residues" evidence="2">
    <location>
        <begin position="313"/>
        <end position="322"/>
    </location>
</feature>
<proteinExistence type="predicted"/>
<dbReference type="Pfam" id="PF09754">
    <property type="entry name" value="PAC2"/>
    <property type="match status" value="1"/>
</dbReference>
<feature type="region of interest" description="Disordered" evidence="2">
    <location>
        <begin position="270"/>
        <end position="289"/>
    </location>
</feature>
<dbReference type="EMBL" id="VOHM01000005">
    <property type="protein sequence ID" value="TWT26982.1"/>
    <property type="molecule type" value="Genomic_DNA"/>
</dbReference>
<evidence type="ECO:0000313" key="4">
    <source>
        <dbReference type="Proteomes" id="UP000320791"/>
    </source>
</evidence>
<feature type="region of interest" description="Disordered" evidence="2">
    <location>
        <begin position="298"/>
        <end position="322"/>
    </location>
</feature>
<protein>
    <submittedName>
        <fullName evidence="3">PAC2 family protein</fullName>
    </submittedName>
</protein>
<dbReference type="InterPro" id="IPR008492">
    <property type="entry name" value="Rv2714-like"/>
</dbReference>
<dbReference type="Gene3D" id="3.40.50.10900">
    <property type="entry name" value="PAC-like subunit"/>
    <property type="match status" value="1"/>
</dbReference>
<dbReference type="Gene3D" id="1.10.287.100">
    <property type="match status" value="1"/>
</dbReference>